<feature type="region of interest" description="Disordered" evidence="1">
    <location>
        <begin position="483"/>
        <end position="532"/>
    </location>
</feature>
<feature type="region of interest" description="Disordered" evidence="1">
    <location>
        <begin position="280"/>
        <end position="307"/>
    </location>
</feature>
<feature type="region of interest" description="Disordered" evidence="1">
    <location>
        <begin position="418"/>
        <end position="441"/>
    </location>
</feature>
<dbReference type="AlphaFoldDB" id="A0A1E3QDH3"/>
<keyword evidence="3" id="KW-1185">Reference proteome</keyword>
<feature type="region of interest" description="Disordered" evidence="1">
    <location>
        <begin position="1"/>
        <end position="91"/>
    </location>
</feature>
<reference evidence="2 3" key="1">
    <citation type="journal article" date="2016" name="Proc. Natl. Acad. Sci. U.S.A.">
        <title>Comparative genomics of biotechnologically important yeasts.</title>
        <authorList>
            <person name="Riley R."/>
            <person name="Haridas S."/>
            <person name="Wolfe K.H."/>
            <person name="Lopes M.R."/>
            <person name="Hittinger C.T."/>
            <person name="Goeker M."/>
            <person name="Salamov A.A."/>
            <person name="Wisecaver J.H."/>
            <person name="Long T.M."/>
            <person name="Calvey C.H."/>
            <person name="Aerts A.L."/>
            <person name="Barry K.W."/>
            <person name="Choi C."/>
            <person name="Clum A."/>
            <person name="Coughlan A.Y."/>
            <person name="Deshpande S."/>
            <person name="Douglass A.P."/>
            <person name="Hanson S.J."/>
            <person name="Klenk H.-P."/>
            <person name="LaButti K.M."/>
            <person name="Lapidus A."/>
            <person name="Lindquist E.A."/>
            <person name="Lipzen A.M."/>
            <person name="Meier-Kolthoff J.P."/>
            <person name="Ohm R.A."/>
            <person name="Otillar R.P."/>
            <person name="Pangilinan J.L."/>
            <person name="Peng Y."/>
            <person name="Rokas A."/>
            <person name="Rosa C.A."/>
            <person name="Scheuner C."/>
            <person name="Sibirny A.A."/>
            <person name="Slot J.C."/>
            <person name="Stielow J.B."/>
            <person name="Sun H."/>
            <person name="Kurtzman C.P."/>
            <person name="Blackwell M."/>
            <person name="Grigoriev I.V."/>
            <person name="Jeffries T.W."/>
        </authorList>
    </citation>
    <scope>NUCLEOTIDE SEQUENCE [LARGE SCALE GENOMIC DNA]</scope>
    <source>
        <strain evidence="2 3">NRRL Y-11557</strain>
    </source>
</reference>
<dbReference type="Proteomes" id="UP000094385">
    <property type="component" value="Unassembled WGS sequence"/>
</dbReference>
<dbReference type="OrthoDB" id="5372178at2759"/>
<feature type="compositionally biased region" description="Polar residues" evidence="1">
    <location>
        <begin position="352"/>
        <end position="380"/>
    </location>
</feature>
<sequence>MPSALAQPNYSVDVEKDMSVSPVVVTPPPVTTMSISSENISSGSRVTVTHSLSSAQDQNSATESPPQSAPILSRFRPLAPAPPGGAPQIAPYLRMSSSSTAQAIPWFSTPFSSTSSRAAEPNASRTGSSPWGQTGDEEDWEDLPATAIREMDQTTAQHQLFRANAAIRRLRSSLSNARTASSRHRFESRVLKFETEESLKRYQVENFIVKRQVDILRVDLLRPRPSDQRLSESEMAARVGADKYRRRLIRAKSRLYETQKMIEDREMEIDRLKQRIRESRLHRDSTRSGFARDGQNHDSKHRAGNNDGEGALAALGILASQVLSQHQVENLNAQSRNLTHRQRTAHPEKQVGSKTVASAISTTQRKQVTAQESMTPQIAESDTDVADTDVEHMDTEPEDQFEDAEEALTPTTIHTRRATTDAGEDASNFNKAATDPKVDNGEHINAGHLEGESLMFNRSETTDNFDPDETIEVQLSPVVLFQTINDSPSNSPNTRKSPRRQNVNTEDNDETPLTPRNKTKRRRHSSSASNAS</sequence>
<dbReference type="STRING" id="675824.A0A1E3QDH3"/>
<feature type="compositionally biased region" description="Polar residues" evidence="1">
    <location>
        <begin position="1"/>
        <end position="10"/>
    </location>
</feature>
<proteinExistence type="predicted"/>
<name>A0A1E3QDH3_LIPST</name>
<evidence type="ECO:0000313" key="2">
    <source>
        <dbReference type="EMBL" id="ODQ75755.1"/>
    </source>
</evidence>
<organism evidence="2 3">
    <name type="scientific">Lipomyces starkeyi NRRL Y-11557</name>
    <dbReference type="NCBI Taxonomy" id="675824"/>
    <lineage>
        <taxon>Eukaryota</taxon>
        <taxon>Fungi</taxon>
        <taxon>Dikarya</taxon>
        <taxon>Ascomycota</taxon>
        <taxon>Saccharomycotina</taxon>
        <taxon>Lipomycetes</taxon>
        <taxon>Lipomycetales</taxon>
        <taxon>Lipomycetaceae</taxon>
        <taxon>Lipomyces</taxon>
    </lineage>
</organism>
<feature type="compositionally biased region" description="Low complexity" evidence="1">
    <location>
        <begin position="31"/>
        <end position="44"/>
    </location>
</feature>
<evidence type="ECO:0000256" key="1">
    <source>
        <dbReference type="SAM" id="MobiDB-lite"/>
    </source>
</evidence>
<protein>
    <submittedName>
        <fullName evidence="2">Uncharacterized protein</fullName>
    </submittedName>
</protein>
<accession>A0A1E3QDH3</accession>
<evidence type="ECO:0000313" key="3">
    <source>
        <dbReference type="Proteomes" id="UP000094385"/>
    </source>
</evidence>
<gene>
    <name evidence="2" type="ORF">LIPSTDRAFT_1182</name>
</gene>
<feature type="compositionally biased region" description="Polar residues" evidence="1">
    <location>
        <begin position="483"/>
        <end position="505"/>
    </location>
</feature>
<dbReference type="EMBL" id="KV454290">
    <property type="protein sequence ID" value="ODQ75755.1"/>
    <property type="molecule type" value="Genomic_DNA"/>
</dbReference>
<feature type="compositionally biased region" description="Polar residues" evidence="1">
    <location>
        <begin position="123"/>
        <end position="132"/>
    </location>
</feature>
<feature type="compositionally biased region" description="Polar residues" evidence="1">
    <location>
        <begin position="45"/>
        <end position="66"/>
    </location>
</feature>
<feature type="region of interest" description="Disordered" evidence="1">
    <location>
        <begin position="336"/>
        <end position="385"/>
    </location>
</feature>
<feature type="region of interest" description="Disordered" evidence="1">
    <location>
        <begin position="112"/>
        <end position="138"/>
    </location>
</feature>